<sequence>MYLSYCFHQKSDLEYQKRRLLASRCPEKQQQEQKRGPKSTEVNRKSAEGELLYPASFFSLSSFHFHRSKWNTNQRGLSRGKESFRNMQ</sequence>
<dbReference type="AlphaFoldDB" id="A0AAV4TW48"/>
<reference evidence="2 3" key="1">
    <citation type="submission" date="2021-06" db="EMBL/GenBank/DDBJ databases">
        <title>Caerostris extrusa draft genome.</title>
        <authorList>
            <person name="Kono N."/>
            <person name="Arakawa K."/>
        </authorList>
    </citation>
    <scope>NUCLEOTIDE SEQUENCE [LARGE SCALE GENOMIC DNA]</scope>
</reference>
<dbReference type="Proteomes" id="UP001054945">
    <property type="component" value="Unassembled WGS sequence"/>
</dbReference>
<comment type="caution">
    <text evidence="2">The sequence shown here is derived from an EMBL/GenBank/DDBJ whole genome shotgun (WGS) entry which is preliminary data.</text>
</comment>
<dbReference type="EMBL" id="BPLR01011715">
    <property type="protein sequence ID" value="GIY48453.1"/>
    <property type="molecule type" value="Genomic_DNA"/>
</dbReference>
<gene>
    <name evidence="2" type="ORF">CEXT_333751</name>
</gene>
<feature type="compositionally biased region" description="Basic and acidic residues" evidence="1">
    <location>
        <begin position="25"/>
        <end position="35"/>
    </location>
</feature>
<evidence type="ECO:0000313" key="3">
    <source>
        <dbReference type="Proteomes" id="UP001054945"/>
    </source>
</evidence>
<name>A0AAV4TW48_CAEEX</name>
<proteinExistence type="predicted"/>
<organism evidence="2 3">
    <name type="scientific">Caerostris extrusa</name>
    <name type="common">Bark spider</name>
    <name type="synonym">Caerostris bankana</name>
    <dbReference type="NCBI Taxonomy" id="172846"/>
    <lineage>
        <taxon>Eukaryota</taxon>
        <taxon>Metazoa</taxon>
        <taxon>Ecdysozoa</taxon>
        <taxon>Arthropoda</taxon>
        <taxon>Chelicerata</taxon>
        <taxon>Arachnida</taxon>
        <taxon>Araneae</taxon>
        <taxon>Araneomorphae</taxon>
        <taxon>Entelegynae</taxon>
        <taxon>Araneoidea</taxon>
        <taxon>Araneidae</taxon>
        <taxon>Caerostris</taxon>
    </lineage>
</organism>
<evidence type="ECO:0000313" key="2">
    <source>
        <dbReference type="EMBL" id="GIY48453.1"/>
    </source>
</evidence>
<accession>A0AAV4TW48</accession>
<protein>
    <submittedName>
        <fullName evidence="2">Uncharacterized protein</fullName>
    </submittedName>
</protein>
<keyword evidence="3" id="KW-1185">Reference proteome</keyword>
<evidence type="ECO:0000256" key="1">
    <source>
        <dbReference type="SAM" id="MobiDB-lite"/>
    </source>
</evidence>
<feature type="region of interest" description="Disordered" evidence="1">
    <location>
        <begin position="24"/>
        <end position="45"/>
    </location>
</feature>